<accession>A0A7X6DL22</accession>
<dbReference type="InterPro" id="IPR032585">
    <property type="entry name" value="DUF4912"/>
</dbReference>
<proteinExistence type="predicted"/>
<evidence type="ECO:0000313" key="2">
    <source>
        <dbReference type="EMBL" id="NKE69148.1"/>
    </source>
</evidence>
<sequence>MNRQELEKKNIAALRSLAKTHSIRLRPSMRKSEIVSVLLESLSPAEKREPAPLTEKEAVTASRMTEHAGEGEAQEERTGVGIATYPEIPMEYGVNQVVALVRDPWWIYSYWEVTHEGIGETHRKLADPESRLALRVYDLSERSDLTHFWDIDVDHRIGNWYVDVGQPDRNFLIDIGMKSRSGAFATIARSNSAHTPPAGPSDRFDEEWWSPEGALVSDGGRRLPLEPFEQEREAISSLFSPGLLRKS</sequence>
<keyword evidence="3" id="KW-1185">Reference proteome</keyword>
<protein>
    <submittedName>
        <fullName evidence="2">DUF4912 domain-containing protein</fullName>
    </submittedName>
</protein>
<dbReference type="RefSeq" id="WP_168057450.1">
    <property type="nucleotide sequence ID" value="NZ_VTOW01000001.1"/>
</dbReference>
<dbReference type="Proteomes" id="UP000534783">
    <property type="component" value="Unassembled WGS sequence"/>
</dbReference>
<organism evidence="2 3">
    <name type="scientific">Candidatus Manganitrophus noduliformans</name>
    <dbReference type="NCBI Taxonomy" id="2606439"/>
    <lineage>
        <taxon>Bacteria</taxon>
        <taxon>Pseudomonadati</taxon>
        <taxon>Nitrospirota</taxon>
        <taxon>Nitrospiria</taxon>
        <taxon>Candidatus Troglogloeales</taxon>
        <taxon>Candidatus Manganitrophaceae</taxon>
        <taxon>Candidatus Manganitrophus</taxon>
    </lineage>
</organism>
<evidence type="ECO:0000256" key="1">
    <source>
        <dbReference type="SAM" id="MobiDB-lite"/>
    </source>
</evidence>
<reference evidence="2 3" key="1">
    <citation type="journal article" date="2020" name="Nature">
        <title>Bacterial chemolithoautotrophy via manganese oxidation.</title>
        <authorList>
            <person name="Yu H."/>
            <person name="Leadbetter J.R."/>
        </authorList>
    </citation>
    <scope>NUCLEOTIDE SEQUENCE [LARGE SCALE GENOMIC DNA]</scope>
    <source>
        <strain evidence="2 3">Mn-1</strain>
    </source>
</reference>
<comment type="caution">
    <text evidence="2">The sequence shown here is derived from an EMBL/GenBank/DDBJ whole genome shotgun (WGS) entry which is preliminary data.</text>
</comment>
<dbReference type="EMBL" id="VTOW01000001">
    <property type="protein sequence ID" value="NKE69148.1"/>
    <property type="molecule type" value="Genomic_DNA"/>
</dbReference>
<name>A0A7X6DL22_9BACT</name>
<dbReference type="Pfam" id="PF16258">
    <property type="entry name" value="DUF4912"/>
    <property type="match status" value="1"/>
</dbReference>
<gene>
    <name evidence="2" type="ORF">MNODULE_00065</name>
</gene>
<dbReference type="AlphaFoldDB" id="A0A7X6DL22"/>
<evidence type="ECO:0000313" key="3">
    <source>
        <dbReference type="Proteomes" id="UP000534783"/>
    </source>
</evidence>
<feature type="region of interest" description="Disordered" evidence="1">
    <location>
        <begin position="46"/>
        <end position="78"/>
    </location>
</feature>